<name>A0A6I4XRF2_ENTGA</name>
<evidence type="ECO:0000313" key="1">
    <source>
        <dbReference type="EMBL" id="MXS27882.1"/>
    </source>
</evidence>
<comment type="caution">
    <text evidence="1">The sequence shown here is derived from an EMBL/GenBank/DDBJ whole genome shotgun (WGS) entry which is preliminary data.</text>
</comment>
<accession>A0A6I4XRF2</accession>
<reference evidence="1 2" key="1">
    <citation type="submission" date="2019-04" db="EMBL/GenBank/DDBJ databases">
        <title>Step-wise assembly of the neonatal virome modulated by breast feeding.</title>
        <authorList>
            <person name="Liang G."/>
            <person name="Bushman F."/>
        </authorList>
    </citation>
    <scope>NUCLEOTIDE SEQUENCE [LARGE SCALE GENOMIC DNA]</scope>
    <source>
        <strain evidence="1 2">E3404</strain>
    </source>
</reference>
<proteinExistence type="predicted"/>
<dbReference type="EMBL" id="WVTI01000300">
    <property type="protein sequence ID" value="MXS27882.1"/>
    <property type="molecule type" value="Genomic_DNA"/>
</dbReference>
<protein>
    <submittedName>
        <fullName evidence="1">Phosphate-starvation-inducible protein PsiE</fullName>
    </submittedName>
</protein>
<gene>
    <name evidence="1" type="ORF">GTI89_17720</name>
</gene>
<dbReference type="Proteomes" id="UP000439965">
    <property type="component" value="Unassembled WGS sequence"/>
</dbReference>
<organism evidence="1 2">
    <name type="scientific">Enterococcus gallinarum</name>
    <dbReference type="NCBI Taxonomy" id="1353"/>
    <lineage>
        <taxon>Bacteria</taxon>
        <taxon>Bacillati</taxon>
        <taxon>Bacillota</taxon>
        <taxon>Bacilli</taxon>
        <taxon>Lactobacillales</taxon>
        <taxon>Enterococcaceae</taxon>
        <taxon>Enterococcus</taxon>
    </lineage>
</organism>
<evidence type="ECO:0000313" key="2">
    <source>
        <dbReference type="Proteomes" id="UP000439965"/>
    </source>
</evidence>
<feature type="non-terminal residue" evidence="1">
    <location>
        <position position="1"/>
    </location>
</feature>
<sequence length="27" mass="3113">ILGLNGSKFYTLGKAKVEEDHEQDFHH</sequence>
<dbReference type="AlphaFoldDB" id="A0A6I4XRF2"/>